<evidence type="ECO:0000259" key="11">
    <source>
        <dbReference type="PROSITE" id="PS50850"/>
    </source>
</evidence>
<proteinExistence type="inferred from homology"/>
<evidence type="ECO:0000256" key="8">
    <source>
        <dbReference type="ARBA" id="ARBA00049119"/>
    </source>
</evidence>
<dbReference type="PANTHER" id="PTHR48022:SF75">
    <property type="entry name" value="GALACTOSE TRANSPORTER-RELATED"/>
    <property type="match status" value="1"/>
</dbReference>
<dbReference type="PROSITE" id="PS00216">
    <property type="entry name" value="SUGAR_TRANSPORT_1"/>
    <property type="match status" value="1"/>
</dbReference>
<feature type="transmembrane region" description="Helical" evidence="10">
    <location>
        <begin position="7"/>
        <end position="29"/>
    </location>
</feature>
<evidence type="ECO:0000256" key="6">
    <source>
        <dbReference type="ARBA" id="ARBA00022989"/>
    </source>
</evidence>
<dbReference type="eggNOG" id="KOG0254">
    <property type="taxonomic scope" value="Eukaryota"/>
</dbReference>
<dbReference type="GeneID" id="20678258"/>
<keyword evidence="4 12" id="KW-0762">Sugar transport</keyword>
<dbReference type="FunCoup" id="W4JSF0">
    <property type="interactions" value="269"/>
</dbReference>
<reference evidence="12 13" key="1">
    <citation type="journal article" date="2012" name="New Phytol.">
        <title>Insight into trade-off between wood decay and parasitism from the genome of a fungal forest pathogen.</title>
        <authorList>
            <person name="Olson A."/>
            <person name="Aerts A."/>
            <person name="Asiegbu F."/>
            <person name="Belbahri L."/>
            <person name="Bouzid O."/>
            <person name="Broberg A."/>
            <person name="Canback B."/>
            <person name="Coutinho P.M."/>
            <person name="Cullen D."/>
            <person name="Dalman K."/>
            <person name="Deflorio G."/>
            <person name="van Diepen L.T."/>
            <person name="Dunand C."/>
            <person name="Duplessis S."/>
            <person name="Durling M."/>
            <person name="Gonthier P."/>
            <person name="Grimwood J."/>
            <person name="Fossdal C.G."/>
            <person name="Hansson D."/>
            <person name="Henrissat B."/>
            <person name="Hietala A."/>
            <person name="Himmelstrand K."/>
            <person name="Hoffmeister D."/>
            <person name="Hogberg N."/>
            <person name="James T.Y."/>
            <person name="Karlsson M."/>
            <person name="Kohler A."/>
            <person name="Kues U."/>
            <person name="Lee Y.H."/>
            <person name="Lin Y.C."/>
            <person name="Lind M."/>
            <person name="Lindquist E."/>
            <person name="Lombard V."/>
            <person name="Lucas S."/>
            <person name="Lunden K."/>
            <person name="Morin E."/>
            <person name="Murat C."/>
            <person name="Park J."/>
            <person name="Raffaello T."/>
            <person name="Rouze P."/>
            <person name="Salamov A."/>
            <person name="Schmutz J."/>
            <person name="Solheim H."/>
            <person name="Stahlberg J."/>
            <person name="Velez H."/>
            <person name="de Vries R.P."/>
            <person name="Wiebenga A."/>
            <person name="Woodward S."/>
            <person name="Yakovlev I."/>
            <person name="Garbelotto M."/>
            <person name="Martin F."/>
            <person name="Grigoriev I.V."/>
            <person name="Stenlid J."/>
        </authorList>
    </citation>
    <scope>NUCLEOTIDE SEQUENCE [LARGE SCALE GENOMIC DNA]</scope>
    <source>
        <strain evidence="12 13">TC 32-1</strain>
    </source>
</reference>
<keyword evidence="3 9" id="KW-0813">Transport</keyword>
<feature type="transmembrane region" description="Helical" evidence="10">
    <location>
        <begin position="376"/>
        <end position="401"/>
    </location>
</feature>
<dbReference type="InterPro" id="IPR036259">
    <property type="entry name" value="MFS_trans_sf"/>
</dbReference>
<dbReference type="PANTHER" id="PTHR48022">
    <property type="entry name" value="PLASTIDIC GLUCOSE TRANSPORTER 4"/>
    <property type="match status" value="1"/>
</dbReference>
<dbReference type="InterPro" id="IPR005829">
    <property type="entry name" value="Sugar_transporter_CS"/>
</dbReference>
<name>W4JSF0_HETIT</name>
<accession>W4JSF0</accession>
<feature type="transmembrane region" description="Helical" evidence="10">
    <location>
        <begin position="188"/>
        <end position="207"/>
    </location>
</feature>
<dbReference type="NCBIfam" id="TIGR00879">
    <property type="entry name" value="SP"/>
    <property type="match status" value="1"/>
</dbReference>
<sequence length="541" mass="59256">MFYRQGVPIGYVAIMLALVASMGGFIFGYDTGQISDILLMDDFVLRFAQCHTPGDLSTCKFSVVREGLIVALLSIGTLIGALVGAPTADFLGRRRAMQVECMVFIVGVIIQITTFSVWAQFAVGRLISGFGVGALSAAVPMYQAETAPAQIRGTLTATYQLFITFGILVAYCIAIGTRSLSGASSWRTVVGIGLIWPGMLMIGIQFMPESPRWLAAHGRLAEARLAIARVRGVPAEEADAHYVIQREVEEIQNKVEYESKVRGGWLDCFRVQNKTLYRTLLGMALQSLQQLTGANYFFYYGATIFQSVGIQDSFVTQIILGAVNFVCTFGGLYVMERFGRRGPLIVGGLWQSAWLFVFAAAGTAKVPSENPGIGKLMIVSACMFIFGYAMTWAPGVWILIGETFPTRTRAKQGAIATASNWLWNFLLAFFTPFITRNIQFRYGFVFAACNLLGAVVVYFFLYESSDISLEGVDQMYNDPKCKPWTSRAWAPPGYSSRLDLIEQTRAAEAHKPLSGAQEERIEKAYDTAGAGPSTGDGAYKV</sequence>
<feature type="transmembrane region" description="Helical" evidence="10">
    <location>
        <begin position="342"/>
        <end position="364"/>
    </location>
</feature>
<dbReference type="InterPro" id="IPR050360">
    <property type="entry name" value="MFS_Sugar_Transporters"/>
</dbReference>
<gene>
    <name evidence="12" type="ORF">HETIRDRAFT_53448</name>
</gene>
<dbReference type="AlphaFoldDB" id="W4JSF0"/>
<keyword evidence="13" id="KW-1185">Reference proteome</keyword>
<evidence type="ECO:0000313" key="13">
    <source>
        <dbReference type="Proteomes" id="UP000030671"/>
    </source>
</evidence>
<feature type="transmembrane region" description="Helical" evidence="10">
    <location>
        <begin position="68"/>
        <end position="91"/>
    </location>
</feature>
<comment type="catalytic activity">
    <reaction evidence="8">
        <text>myo-inositol(out) + H(+)(out) = myo-inositol(in) + H(+)(in)</text>
        <dbReference type="Rhea" id="RHEA:60364"/>
        <dbReference type="ChEBI" id="CHEBI:15378"/>
        <dbReference type="ChEBI" id="CHEBI:17268"/>
    </reaction>
</comment>
<dbReference type="PRINTS" id="PR00171">
    <property type="entry name" value="SUGRTRNSPORT"/>
</dbReference>
<dbReference type="EMBL" id="KI925464">
    <property type="protein sequence ID" value="ETW76473.1"/>
    <property type="molecule type" value="Genomic_DNA"/>
</dbReference>
<dbReference type="InParanoid" id="W4JSF0"/>
<feature type="domain" description="Major facilitator superfamily (MFS) profile" evidence="11">
    <location>
        <begin position="16"/>
        <end position="465"/>
    </location>
</feature>
<dbReference type="CDD" id="cd17356">
    <property type="entry name" value="MFS_HXT"/>
    <property type="match status" value="1"/>
</dbReference>
<keyword evidence="7 10" id="KW-0472">Membrane</keyword>
<dbReference type="FunFam" id="1.20.1250.20:FF:000044">
    <property type="entry name" value="Hexose transporter Hxt3p"/>
    <property type="match status" value="1"/>
</dbReference>
<feature type="transmembrane region" description="Helical" evidence="10">
    <location>
        <begin position="156"/>
        <end position="176"/>
    </location>
</feature>
<evidence type="ECO:0000313" key="12">
    <source>
        <dbReference type="EMBL" id="ETW76473.1"/>
    </source>
</evidence>
<dbReference type="Pfam" id="PF00083">
    <property type="entry name" value="Sugar_tr"/>
    <property type="match status" value="1"/>
</dbReference>
<keyword evidence="6 10" id="KW-1133">Transmembrane helix</keyword>
<dbReference type="Proteomes" id="UP000030671">
    <property type="component" value="Unassembled WGS sequence"/>
</dbReference>
<evidence type="ECO:0000256" key="3">
    <source>
        <dbReference type="ARBA" id="ARBA00022448"/>
    </source>
</evidence>
<dbReference type="GO" id="GO:0005351">
    <property type="term" value="F:carbohydrate:proton symporter activity"/>
    <property type="evidence" value="ECO:0007669"/>
    <property type="project" value="TreeGrafter"/>
</dbReference>
<dbReference type="SUPFAM" id="SSF103473">
    <property type="entry name" value="MFS general substrate transporter"/>
    <property type="match status" value="1"/>
</dbReference>
<evidence type="ECO:0000256" key="5">
    <source>
        <dbReference type="ARBA" id="ARBA00022692"/>
    </source>
</evidence>
<evidence type="ECO:0000256" key="10">
    <source>
        <dbReference type="SAM" id="Phobius"/>
    </source>
</evidence>
<dbReference type="STRING" id="747525.W4JSF0"/>
<dbReference type="PROSITE" id="PS50850">
    <property type="entry name" value="MFS"/>
    <property type="match status" value="1"/>
</dbReference>
<evidence type="ECO:0000256" key="7">
    <source>
        <dbReference type="ARBA" id="ARBA00023136"/>
    </source>
</evidence>
<organism evidence="12 13">
    <name type="scientific">Heterobasidion irregulare (strain TC 32-1)</name>
    <dbReference type="NCBI Taxonomy" id="747525"/>
    <lineage>
        <taxon>Eukaryota</taxon>
        <taxon>Fungi</taxon>
        <taxon>Dikarya</taxon>
        <taxon>Basidiomycota</taxon>
        <taxon>Agaricomycotina</taxon>
        <taxon>Agaricomycetes</taxon>
        <taxon>Russulales</taxon>
        <taxon>Bondarzewiaceae</taxon>
        <taxon>Heterobasidion</taxon>
        <taxon>Heterobasidion annosum species complex</taxon>
    </lineage>
</organism>
<dbReference type="KEGG" id="hir:HETIRDRAFT_53448"/>
<dbReference type="HOGENOM" id="CLU_001265_30_1_1"/>
<feature type="transmembrane region" description="Helical" evidence="10">
    <location>
        <begin position="413"/>
        <end position="434"/>
    </location>
</feature>
<keyword evidence="5 10" id="KW-0812">Transmembrane</keyword>
<evidence type="ECO:0000256" key="1">
    <source>
        <dbReference type="ARBA" id="ARBA00004141"/>
    </source>
</evidence>
<dbReference type="InterPro" id="IPR020846">
    <property type="entry name" value="MFS_dom"/>
</dbReference>
<dbReference type="OrthoDB" id="5141738at2759"/>
<dbReference type="RefSeq" id="XP_009551184.1">
    <property type="nucleotide sequence ID" value="XM_009552889.1"/>
</dbReference>
<comment type="similarity">
    <text evidence="2 9">Belongs to the major facilitator superfamily. Sugar transporter (TC 2.A.1.1) family.</text>
</comment>
<evidence type="ECO:0000256" key="4">
    <source>
        <dbReference type="ARBA" id="ARBA00022597"/>
    </source>
</evidence>
<dbReference type="InterPro" id="IPR005828">
    <property type="entry name" value="MFS_sugar_transport-like"/>
</dbReference>
<protein>
    <submittedName>
        <fullName evidence="12">MFS sugar transporter</fullName>
    </submittedName>
</protein>
<dbReference type="GO" id="GO:0005886">
    <property type="term" value="C:plasma membrane"/>
    <property type="evidence" value="ECO:0007669"/>
    <property type="project" value="TreeGrafter"/>
</dbReference>
<dbReference type="InterPro" id="IPR003663">
    <property type="entry name" value="Sugar/inositol_transpt"/>
</dbReference>
<evidence type="ECO:0000256" key="2">
    <source>
        <dbReference type="ARBA" id="ARBA00010992"/>
    </source>
</evidence>
<dbReference type="PROSITE" id="PS00217">
    <property type="entry name" value="SUGAR_TRANSPORT_2"/>
    <property type="match status" value="1"/>
</dbReference>
<feature type="transmembrane region" description="Helical" evidence="10">
    <location>
        <begin position="314"/>
        <end position="335"/>
    </location>
</feature>
<dbReference type="Gene3D" id="1.20.1250.20">
    <property type="entry name" value="MFS general substrate transporter like domains"/>
    <property type="match status" value="1"/>
</dbReference>
<evidence type="ECO:0000256" key="9">
    <source>
        <dbReference type="RuleBase" id="RU003346"/>
    </source>
</evidence>
<feature type="transmembrane region" description="Helical" evidence="10">
    <location>
        <begin position="440"/>
        <end position="461"/>
    </location>
</feature>
<comment type="subcellular location">
    <subcellularLocation>
        <location evidence="1">Membrane</location>
        <topology evidence="1">Multi-pass membrane protein</topology>
    </subcellularLocation>
</comment>
<feature type="transmembrane region" description="Helical" evidence="10">
    <location>
        <begin position="103"/>
        <end position="121"/>
    </location>
</feature>